<evidence type="ECO:0000256" key="3">
    <source>
        <dbReference type="SAM" id="Phobius"/>
    </source>
</evidence>
<keyword evidence="3" id="KW-1133">Transmembrane helix</keyword>
<keyword evidence="1" id="KW-0732">Signal</keyword>
<feature type="transmembrane region" description="Helical" evidence="3">
    <location>
        <begin position="1700"/>
        <end position="1720"/>
    </location>
</feature>
<dbReference type="Pfam" id="PF13517">
    <property type="entry name" value="FG-GAP_3"/>
    <property type="match status" value="3"/>
</dbReference>
<dbReference type="Gene3D" id="3.40.50.300">
    <property type="entry name" value="P-loop containing nucleotide triphosphate hydrolases"/>
    <property type="match status" value="1"/>
</dbReference>
<feature type="transmembrane region" description="Helical" evidence="3">
    <location>
        <begin position="1572"/>
        <end position="1594"/>
    </location>
</feature>
<accession>A0A0L0DFZ6</accession>
<dbReference type="STRING" id="461836.A0A0L0DFZ6"/>
<feature type="transmembrane region" description="Helical" evidence="3">
    <location>
        <begin position="1436"/>
        <end position="1458"/>
    </location>
</feature>
<evidence type="ECO:0000313" key="6">
    <source>
        <dbReference type="Proteomes" id="UP000054408"/>
    </source>
</evidence>
<dbReference type="PRINTS" id="PR00449">
    <property type="entry name" value="RASTRNSFRMNG"/>
</dbReference>
<dbReference type="InterPro" id="IPR027417">
    <property type="entry name" value="P-loop_NTPase"/>
</dbReference>
<proteinExistence type="predicted"/>
<dbReference type="GeneID" id="25569909"/>
<keyword evidence="3" id="KW-0812">Transmembrane</keyword>
<dbReference type="InterPro" id="IPR011050">
    <property type="entry name" value="Pectin_lyase_fold/virulence"/>
</dbReference>
<organism evidence="5 6">
    <name type="scientific">Thecamonas trahens ATCC 50062</name>
    <dbReference type="NCBI Taxonomy" id="461836"/>
    <lineage>
        <taxon>Eukaryota</taxon>
        <taxon>Apusozoa</taxon>
        <taxon>Apusomonadida</taxon>
        <taxon>Apusomonadidae</taxon>
        <taxon>Thecamonas</taxon>
    </lineage>
</organism>
<dbReference type="Proteomes" id="UP000054408">
    <property type="component" value="Unassembled WGS sequence"/>
</dbReference>
<dbReference type="Gene3D" id="2.10.50.10">
    <property type="entry name" value="Tumor Necrosis Factor Receptor, subunit A, domain 2"/>
    <property type="match status" value="1"/>
</dbReference>
<feature type="transmembrane region" description="Helical" evidence="3">
    <location>
        <begin position="1465"/>
        <end position="1484"/>
    </location>
</feature>
<dbReference type="InterPro" id="IPR028994">
    <property type="entry name" value="Integrin_alpha_N"/>
</dbReference>
<dbReference type="SMART" id="SM00175">
    <property type="entry name" value="RAB"/>
    <property type="match status" value="1"/>
</dbReference>
<feature type="transmembrane region" description="Helical" evidence="3">
    <location>
        <begin position="1619"/>
        <end position="1645"/>
    </location>
</feature>
<evidence type="ECO:0000259" key="4">
    <source>
        <dbReference type="Pfam" id="PF24633"/>
    </source>
</evidence>
<keyword evidence="3" id="KW-0472">Membrane</keyword>
<feature type="compositionally biased region" description="Basic and acidic residues" evidence="2">
    <location>
        <begin position="84"/>
        <end position="101"/>
    </location>
</feature>
<dbReference type="PANTHER" id="PTHR44103">
    <property type="entry name" value="PROPROTEIN CONVERTASE P"/>
    <property type="match status" value="1"/>
</dbReference>
<feature type="transmembrane region" description="Helical" evidence="3">
    <location>
        <begin position="1673"/>
        <end position="1694"/>
    </location>
</feature>
<sequence>MLLRLGDGFICIYDITSRLSFDEIDLFREHIMRMKDVDSFPMVLVGNKADLDSQRTVEASKGTQAAASLVCNFYETSAKTGANIDRREEEKAQEAKPHGQNHLDGRVTAHAVCELALAHAEANDIDAGLNVLALPLDSGPHAVAVGDVTGDGLLDLAFSLFESNHVGVAVASPGDLLGMASGAYIVIADAYLAPAELKLGFIDEDNVLDIVVPWVVSDIVTWYSGSANLSAVVNAHRIVAPVVDHPRHIALGDVDLDGDVDVLISSLSEDLISFRRNDGSGSFAERIAIIDDINGPRSLALADINGDNLPDIVAADSTGNHVVVVLAAAPGLFIAGKQEIMDNVDAIGLTLADFDGDGQLDIVTADTTSSAVHLLTFPAPALTRVFPKYRTVTVTANGAAWATIADFTGDGWKDVVVASPNDNSLVLHPNDGRGFFIDEPETLISGVFLGARAVDHADFDADGAIDLVAAGDDAATVGLWRNAGRGSFATAPFVVDADCAGAMKVKVADLNGDNAPDIVAACADSVAPTSAVKVYTNPGPAVAFSATWPALAIHDTAPTDVVTVDIAIGDIDGDGRPDIAVSYSTIRLFGWLRNLDAPSAPLAFAPLAAIHSPTAGFPRSLALCDADADGALDIILGTNGGSPVVSVAYGSLTSPGSFSAPIAVPGVFADPYLGPCVDVNGDGSPDLALGSAGDDRIVFVANAGGRDWEEAQTVTSLFDRPANVALGDINNDGFLDLTATIPAENSVRLFVQRPALRAKPALPLLPSHPTVFDLHYALSTASRCMPVEIELPPGATLGHCPTAGHLLVPADAWWSISGPASATRPVIDCAIGGGGVLWEVVAGGQLTLANLVLANATVGASPTAVTGLRAAGAGADLRMANVTITSFSSISASPFQFFAGMGGALAVVDGAVVEAIGCEFVANSASDVGGGIVALGQAPSLTLVNTVLRGNKAGGRGGGGLAVVANSATITITGGCITANIAAAGSGGGIMLDAASSHSTVSISRTGISANSARLAGGGVAAFAATGAQLSLGDAAFISGNDAAYGGAVASMAAGYVMLDAAASSAAWLSPVSSPVAALARPTLVIGSGSTLAHNTASYGGSMFACGAEISAASASMSGPSSARIGGGLWFVCSGSASLPTWIQPPANAGSATLTADGYGPVGATPATALTINLPSSAAVITGVAVGSGWVGATDALGQAVVDGSLVASISVAAPFAVRGAELGIQFAIRAGGGAALDSVVVSGPGSALPAELELAITLEGPGSQARETVAIVLGLCPPGYGASGLSSTESELLRCVPCSDGSYSPSSSAEPCNAIPICPGRAFRRAAANATALVSCECELGAWTREAPPMLTAACEPCPRGAVCDGGWTKPRAGRGFFPIDGSEELFLSCPNAAACVGGGRCAAGYQSTMCSACAHGYYRLGTACRPCDSTRQGVIITLLVLAGVALVALLLVFNLSEQLNYRFAAAMIGLNALQVAALYGKIEIEWGDFGDLFFDIASSVNLNIELSSPECAASAGVDVWVVKLILTLLLPVMAAIVVVIVVCTTFYPLQMAGAPWFCHKTSAQLISASVRTMFQILVLLYLPLVAAAFSVFGCARDEAGRWYVADDPSRACYDSRWWALFPIGFAGILVYALAVPSLVVFVLRRQRAREDGISFVLKYGFLVARFKDAHWYFEAAIMGRKLVLVAVLTAFAAPDSKASAGVVVLAGSLVHLAVVLPYRATLHNSLAVGVLAAAALVLEAGTVEDRKVRHAGVGIGIVTIVVGIVVGNVLDVLRMLRSERKAAEELDDEMMGMMRTSEDTDGDGATLVTMSSMDSVAIGHVESQQFNSIAPPPPLDTIESHATTFRLAETESMVAGGLSSLQMEPSSESERENESSSSRSESESESISAACARTDPGAAAGVLVDGNGSGAALPSCE</sequence>
<protein>
    <recommendedName>
        <fullName evidence="4">DUF7630 domain-containing protein</fullName>
    </recommendedName>
</protein>
<dbReference type="SUPFAM" id="SSF52540">
    <property type="entry name" value="P-loop containing nucleoside triphosphate hydrolases"/>
    <property type="match status" value="1"/>
</dbReference>
<dbReference type="GO" id="GO:0003924">
    <property type="term" value="F:GTPase activity"/>
    <property type="evidence" value="ECO:0007669"/>
    <property type="project" value="InterPro"/>
</dbReference>
<dbReference type="RefSeq" id="XP_013756445.1">
    <property type="nucleotide sequence ID" value="XM_013900991.1"/>
</dbReference>
<evidence type="ECO:0000256" key="2">
    <source>
        <dbReference type="SAM" id="MobiDB-lite"/>
    </source>
</evidence>
<dbReference type="Gene3D" id="2.130.10.130">
    <property type="entry name" value="Integrin alpha, N-terminal"/>
    <property type="match status" value="3"/>
</dbReference>
<dbReference type="SUPFAM" id="SSF51126">
    <property type="entry name" value="Pectin lyase-like"/>
    <property type="match status" value="1"/>
</dbReference>
<dbReference type="SUPFAM" id="SSF69318">
    <property type="entry name" value="Integrin alpha N-terminal domain"/>
    <property type="match status" value="2"/>
</dbReference>
<keyword evidence="6" id="KW-1185">Reference proteome</keyword>
<feature type="transmembrane region" description="Helical" evidence="3">
    <location>
        <begin position="1526"/>
        <end position="1551"/>
    </location>
</feature>
<dbReference type="eggNOG" id="KOG0395">
    <property type="taxonomic scope" value="Eukaryota"/>
</dbReference>
<dbReference type="Pfam" id="PF00071">
    <property type="entry name" value="Ras"/>
    <property type="match status" value="1"/>
</dbReference>
<dbReference type="PROSITE" id="PS51421">
    <property type="entry name" value="RAS"/>
    <property type="match status" value="1"/>
</dbReference>
<evidence type="ECO:0000256" key="1">
    <source>
        <dbReference type="ARBA" id="ARBA00022729"/>
    </source>
</evidence>
<feature type="transmembrane region" description="Helical" evidence="3">
    <location>
        <begin position="1727"/>
        <end position="1745"/>
    </location>
</feature>
<name>A0A0L0DFZ6_THETB</name>
<dbReference type="PANTHER" id="PTHR44103:SF1">
    <property type="entry name" value="PROPROTEIN CONVERTASE P"/>
    <property type="match status" value="1"/>
</dbReference>
<dbReference type="GO" id="GO:0005525">
    <property type="term" value="F:GTP binding"/>
    <property type="evidence" value="ECO:0007669"/>
    <property type="project" value="InterPro"/>
</dbReference>
<dbReference type="OrthoDB" id="200924at2759"/>
<feature type="region of interest" description="Disordered" evidence="2">
    <location>
        <begin position="82"/>
        <end position="101"/>
    </location>
</feature>
<dbReference type="InterPro" id="IPR013517">
    <property type="entry name" value="FG-GAP"/>
</dbReference>
<dbReference type="EMBL" id="GL349465">
    <property type="protein sequence ID" value="KNC51234.1"/>
    <property type="molecule type" value="Genomic_DNA"/>
</dbReference>
<feature type="domain" description="DUF7630" evidence="4">
    <location>
        <begin position="1388"/>
        <end position="1429"/>
    </location>
</feature>
<dbReference type="InterPro" id="IPR056047">
    <property type="entry name" value="CRMPA-like_DUF7630"/>
</dbReference>
<gene>
    <name evidence="5" type="ORF">AMSG_11994</name>
</gene>
<dbReference type="SMART" id="SM00173">
    <property type="entry name" value="RAS"/>
    <property type="match status" value="1"/>
</dbReference>
<feature type="region of interest" description="Disordered" evidence="2">
    <location>
        <begin position="1861"/>
        <end position="1895"/>
    </location>
</feature>
<evidence type="ECO:0000313" key="5">
    <source>
        <dbReference type="EMBL" id="KNC51234.1"/>
    </source>
</evidence>
<dbReference type="PROSITE" id="PS51419">
    <property type="entry name" value="RAB"/>
    <property type="match status" value="1"/>
</dbReference>
<dbReference type="Pfam" id="PF24633">
    <property type="entry name" value="DUF7630"/>
    <property type="match status" value="1"/>
</dbReference>
<feature type="transmembrane region" description="Helical" evidence="3">
    <location>
        <begin position="1751"/>
        <end position="1772"/>
    </location>
</feature>
<reference evidence="5 6" key="1">
    <citation type="submission" date="2010-05" db="EMBL/GenBank/DDBJ databases">
        <title>The Genome Sequence of Thecamonas trahens ATCC 50062.</title>
        <authorList>
            <consortium name="The Broad Institute Genome Sequencing Platform"/>
            <person name="Russ C."/>
            <person name="Cuomo C."/>
            <person name="Shea T."/>
            <person name="Young S.K."/>
            <person name="Zeng Q."/>
            <person name="Koehrsen M."/>
            <person name="Haas B."/>
            <person name="Borodovsky M."/>
            <person name="Guigo R."/>
            <person name="Alvarado L."/>
            <person name="Berlin A."/>
            <person name="Bochicchio J."/>
            <person name="Borenstein D."/>
            <person name="Chapman S."/>
            <person name="Chen Z."/>
            <person name="Freedman E."/>
            <person name="Gellesch M."/>
            <person name="Goldberg J."/>
            <person name="Griggs A."/>
            <person name="Gujja S."/>
            <person name="Heilman E."/>
            <person name="Heiman D."/>
            <person name="Hepburn T."/>
            <person name="Howarth C."/>
            <person name="Jen D."/>
            <person name="Larson L."/>
            <person name="Mehta T."/>
            <person name="Park D."/>
            <person name="Pearson M."/>
            <person name="Roberts A."/>
            <person name="Saif S."/>
            <person name="Shenoy N."/>
            <person name="Sisk P."/>
            <person name="Stolte C."/>
            <person name="Sykes S."/>
            <person name="Thomson T."/>
            <person name="Walk T."/>
            <person name="White J."/>
            <person name="Yandava C."/>
            <person name="Burger G."/>
            <person name="Gray M.W."/>
            <person name="Holland P.W.H."/>
            <person name="King N."/>
            <person name="Lang F.B.F."/>
            <person name="Roger A.J."/>
            <person name="Ruiz-Trillo I."/>
            <person name="Lander E."/>
            <person name="Nusbaum C."/>
        </authorList>
    </citation>
    <scope>NUCLEOTIDE SEQUENCE [LARGE SCALE GENOMIC DNA]</scope>
    <source>
        <strain evidence="5 6">ATCC 50062</strain>
    </source>
</reference>
<dbReference type="InterPro" id="IPR001806">
    <property type="entry name" value="Small_GTPase"/>
</dbReference>